<sequence length="486" mass="54287">MKTPVNIRRRRLTLAMSASLAAPVRAAPLGAARPNILFIAVDDLDYGIYRFMGKLRRLVREPGLELGSHFINLTLCAPSRATMLRGQFAHNTRNTDNLMPWGGFEKFFKDGLESSTFATWLQSAGYRTGLVGKYLNNYPSVDSGANYVPPGWDTWFSPNGGGSYGQYWYSVNDDGSTRHFGGAPQDHFQNVLLRRAQAFLRSAAADPPARPFLLWVAPYLPHKPYRAPVPYLELFPGLRAPRPPSFNEADVSDKPAWLRALPRLDAAAIRQVEETYRKRRQCAAALDDMVEGLVSTLAETGQLDDTYVLFSSDNGFFHGEHRIPEDKRRAYEEAIRVPLVIRGPGIPAGRTVYRLTGNVDFAPTFAELAGITPPAFVDGRSLVPLFSGMPPWRWRRAYLLESQPAEATDAERAYAGLRTNSRQTFVLYDNGDAEYYDMRTDPWQLQNRYADMPEALKGSLTARLRALQGSGGAALRRAEEQVFGGQ</sequence>
<comment type="caution">
    <text evidence="8">The sequence shown here is derived from an EMBL/GenBank/DDBJ whole genome shotgun (WGS) entry which is preliminary data.</text>
</comment>
<feature type="domain" description="Sulfatase N-terminal" evidence="7">
    <location>
        <begin position="34"/>
        <end position="371"/>
    </location>
</feature>
<comment type="PTM">
    <text evidence="5">The conversion to 3-oxoalanine (also known as C-formylglycine, FGly), of a serine or cysteine residue in prokaryotes and of a cysteine residue in eukaryotes, is critical for catalytic activity.</text>
</comment>
<dbReference type="GO" id="GO:0030203">
    <property type="term" value="P:glycosaminoglycan metabolic process"/>
    <property type="evidence" value="ECO:0007669"/>
    <property type="project" value="InterPro"/>
</dbReference>
<dbReference type="PANTHER" id="PTHR43108:SF8">
    <property type="entry name" value="SD21168P"/>
    <property type="match status" value="1"/>
</dbReference>
<dbReference type="Proteomes" id="UP000574067">
    <property type="component" value="Unassembled WGS sequence"/>
</dbReference>
<dbReference type="RefSeq" id="WP_169163635.1">
    <property type="nucleotide sequence ID" value="NZ_JABBFW010000039.1"/>
</dbReference>
<accession>A0A848FIM3</accession>
<dbReference type="Gene3D" id="3.40.720.10">
    <property type="entry name" value="Alkaline Phosphatase, subunit A"/>
    <property type="match status" value="1"/>
</dbReference>
<evidence type="ECO:0000256" key="6">
    <source>
        <dbReference type="SAM" id="SignalP"/>
    </source>
</evidence>
<dbReference type="PIRSF" id="PIRSF036666">
    <property type="entry name" value="G6S"/>
    <property type="match status" value="1"/>
</dbReference>
<evidence type="ECO:0000256" key="5">
    <source>
        <dbReference type="PIRSR" id="PIRSR036666-50"/>
    </source>
</evidence>
<dbReference type="Pfam" id="PF00884">
    <property type="entry name" value="Sulfatase"/>
    <property type="match status" value="1"/>
</dbReference>
<dbReference type="AlphaFoldDB" id="A0A848FIM3"/>
<keyword evidence="4" id="KW-0325">Glycoprotein</keyword>
<dbReference type="InterPro" id="IPR012251">
    <property type="entry name" value="GlcNAc_6-SO4ase"/>
</dbReference>
<keyword evidence="3" id="KW-0378">Hydrolase</keyword>
<dbReference type="InterPro" id="IPR017850">
    <property type="entry name" value="Alkaline_phosphatase_core_sf"/>
</dbReference>
<dbReference type="EMBL" id="JABBFW010000039">
    <property type="protein sequence ID" value="NML18745.1"/>
    <property type="molecule type" value="Genomic_DNA"/>
</dbReference>
<evidence type="ECO:0000256" key="2">
    <source>
        <dbReference type="ARBA" id="ARBA00022729"/>
    </source>
</evidence>
<dbReference type="InterPro" id="IPR000917">
    <property type="entry name" value="Sulfatase_N"/>
</dbReference>
<protein>
    <submittedName>
        <fullName evidence="8">Sulfatase</fullName>
    </submittedName>
</protein>
<dbReference type="CDD" id="cd16147">
    <property type="entry name" value="G6S"/>
    <property type="match status" value="1"/>
</dbReference>
<feature type="chain" id="PRO_5033004922" evidence="6">
    <location>
        <begin position="27"/>
        <end position="486"/>
    </location>
</feature>
<gene>
    <name evidence="8" type="ORF">HHL10_27630</name>
</gene>
<feature type="signal peptide" evidence="6">
    <location>
        <begin position="1"/>
        <end position="26"/>
    </location>
</feature>
<name>A0A848FIM3_9BURK</name>
<evidence type="ECO:0000313" key="8">
    <source>
        <dbReference type="EMBL" id="NML18745.1"/>
    </source>
</evidence>
<evidence type="ECO:0000256" key="3">
    <source>
        <dbReference type="ARBA" id="ARBA00022801"/>
    </source>
</evidence>
<dbReference type="SUPFAM" id="SSF53649">
    <property type="entry name" value="Alkaline phosphatase-like"/>
    <property type="match status" value="1"/>
</dbReference>
<proteinExistence type="inferred from homology"/>
<keyword evidence="2 6" id="KW-0732">Signal</keyword>
<dbReference type="GO" id="GO:0008449">
    <property type="term" value="F:N-acetylglucosamine-6-sulfatase activity"/>
    <property type="evidence" value="ECO:0007669"/>
    <property type="project" value="InterPro"/>
</dbReference>
<comment type="similarity">
    <text evidence="1">Belongs to the sulfatase family.</text>
</comment>
<evidence type="ECO:0000259" key="7">
    <source>
        <dbReference type="Pfam" id="PF00884"/>
    </source>
</evidence>
<evidence type="ECO:0000256" key="4">
    <source>
        <dbReference type="ARBA" id="ARBA00023180"/>
    </source>
</evidence>
<feature type="modified residue" description="3-oxoalanine (Cys)" evidence="5">
    <location>
        <position position="76"/>
    </location>
</feature>
<dbReference type="PANTHER" id="PTHR43108">
    <property type="entry name" value="N-ACETYLGLUCOSAMINE-6-SULFATASE FAMILY MEMBER"/>
    <property type="match status" value="1"/>
</dbReference>
<dbReference type="InterPro" id="IPR024607">
    <property type="entry name" value="Sulfatase_CS"/>
</dbReference>
<dbReference type="PROSITE" id="PS00149">
    <property type="entry name" value="SULFATASE_2"/>
    <property type="match status" value="1"/>
</dbReference>
<reference evidence="8 9" key="1">
    <citation type="submission" date="2020-04" db="EMBL/GenBank/DDBJ databases">
        <title>Azohydromonas sp. isolated from soil.</title>
        <authorList>
            <person name="Dahal R.H."/>
        </authorList>
    </citation>
    <scope>NUCLEOTIDE SEQUENCE [LARGE SCALE GENOMIC DNA]</scope>
    <source>
        <strain evidence="8 9">G-1-1-14</strain>
    </source>
</reference>
<keyword evidence="9" id="KW-1185">Reference proteome</keyword>
<evidence type="ECO:0000313" key="9">
    <source>
        <dbReference type="Proteomes" id="UP000574067"/>
    </source>
</evidence>
<organism evidence="8 9">
    <name type="scientific">Azohydromonas caseinilytica</name>
    <dbReference type="NCBI Taxonomy" id="2728836"/>
    <lineage>
        <taxon>Bacteria</taxon>
        <taxon>Pseudomonadati</taxon>
        <taxon>Pseudomonadota</taxon>
        <taxon>Betaproteobacteria</taxon>
        <taxon>Burkholderiales</taxon>
        <taxon>Sphaerotilaceae</taxon>
        <taxon>Azohydromonas</taxon>
    </lineage>
</organism>
<evidence type="ECO:0000256" key="1">
    <source>
        <dbReference type="ARBA" id="ARBA00008779"/>
    </source>
</evidence>